<evidence type="ECO:0000256" key="5">
    <source>
        <dbReference type="ARBA" id="ARBA00022989"/>
    </source>
</evidence>
<dbReference type="PANTHER" id="PTHR32322">
    <property type="entry name" value="INNER MEMBRANE TRANSPORTER"/>
    <property type="match status" value="1"/>
</dbReference>
<feature type="transmembrane region" description="Helical" evidence="7">
    <location>
        <begin position="161"/>
        <end position="177"/>
    </location>
</feature>
<keyword evidence="5 7" id="KW-1133">Transmembrane helix</keyword>
<proteinExistence type="inferred from homology"/>
<feature type="transmembrane region" description="Helical" evidence="7">
    <location>
        <begin position="276"/>
        <end position="293"/>
    </location>
</feature>
<feature type="domain" description="EamA" evidence="8">
    <location>
        <begin position="8"/>
        <end position="147"/>
    </location>
</feature>
<dbReference type="Gene3D" id="1.10.3730.20">
    <property type="match status" value="1"/>
</dbReference>
<feature type="transmembrane region" description="Helical" evidence="7">
    <location>
        <begin position="102"/>
        <end position="121"/>
    </location>
</feature>
<gene>
    <name evidence="9" type="ORF">SAMN02745941_00462</name>
</gene>
<feature type="transmembrane region" description="Helical" evidence="7">
    <location>
        <begin position="133"/>
        <end position="149"/>
    </location>
</feature>
<keyword evidence="4 7" id="KW-0812">Transmembrane</keyword>
<evidence type="ECO:0000313" key="10">
    <source>
        <dbReference type="Proteomes" id="UP000184241"/>
    </source>
</evidence>
<evidence type="ECO:0000256" key="4">
    <source>
        <dbReference type="ARBA" id="ARBA00022692"/>
    </source>
</evidence>
<dbReference type="Pfam" id="PF00892">
    <property type="entry name" value="EamA"/>
    <property type="match status" value="2"/>
</dbReference>
<keyword evidence="6 7" id="KW-0472">Membrane</keyword>
<dbReference type="Proteomes" id="UP000184241">
    <property type="component" value="Unassembled WGS sequence"/>
</dbReference>
<feature type="transmembrane region" description="Helical" evidence="7">
    <location>
        <begin position="220"/>
        <end position="239"/>
    </location>
</feature>
<feature type="domain" description="EamA" evidence="8">
    <location>
        <begin position="160"/>
        <end position="293"/>
    </location>
</feature>
<dbReference type="AlphaFoldDB" id="A0A1M5UAZ8"/>
<organism evidence="9 10">
    <name type="scientific">Clostridium intestinale DSM 6191</name>
    <dbReference type="NCBI Taxonomy" id="1121320"/>
    <lineage>
        <taxon>Bacteria</taxon>
        <taxon>Bacillati</taxon>
        <taxon>Bacillota</taxon>
        <taxon>Clostridia</taxon>
        <taxon>Eubacteriales</taxon>
        <taxon>Clostridiaceae</taxon>
        <taxon>Clostridium</taxon>
    </lineage>
</organism>
<feature type="transmembrane region" description="Helical" evidence="7">
    <location>
        <begin position="40"/>
        <end position="58"/>
    </location>
</feature>
<evidence type="ECO:0000256" key="7">
    <source>
        <dbReference type="SAM" id="Phobius"/>
    </source>
</evidence>
<accession>A0A1M5UAZ8</accession>
<dbReference type="InterPro" id="IPR037185">
    <property type="entry name" value="EmrE-like"/>
</dbReference>
<feature type="transmembrane region" description="Helical" evidence="7">
    <location>
        <begin position="78"/>
        <end position="96"/>
    </location>
</feature>
<evidence type="ECO:0000256" key="3">
    <source>
        <dbReference type="ARBA" id="ARBA00022475"/>
    </source>
</evidence>
<dbReference type="PANTHER" id="PTHR32322:SF18">
    <property type="entry name" value="S-ADENOSYLMETHIONINE_S-ADENOSYLHOMOCYSTEINE TRANSPORTER"/>
    <property type="match status" value="1"/>
</dbReference>
<evidence type="ECO:0000256" key="6">
    <source>
        <dbReference type="ARBA" id="ARBA00023136"/>
    </source>
</evidence>
<dbReference type="RefSeq" id="WP_073016305.1">
    <property type="nucleotide sequence ID" value="NZ_FQXU01000003.1"/>
</dbReference>
<comment type="subcellular location">
    <subcellularLocation>
        <location evidence="1">Cell membrane</location>
        <topology evidence="1">Multi-pass membrane protein</topology>
    </subcellularLocation>
</comment>
<evidence type="ECO:0000313" key="9">
    <source>
        <dbReference type="EMBL" id="SHH60088.1"/>
    </source>
</evidence>
<dbReference type="EMBL" id="FQXU01000003">
    <property type="protein sequence ID" value="SHH60088.1"/>
    <property type="molecule type" value="Genomic_DNA"/>
</dbReference>
<evidence type="ECO:0000256" key="1">
    <source>
        <dbReference type="ARBA" id="ARBA00004651"/>
    </source>
</evidence>
<evidence type="ECO:0000256" key="2">
    <source>
        <dbReference type="ARBA" id="ARBA00007362"/>
    </source>
</evidence>
<dbReference type="GO" id="GO:0005886">
    <property type="term" value="C:plasma membrane"/>
    <property type="evidence" value="ECO:0007669"/>
    <property type="project" value="UniProtKB-SubCell"/>
</dbReference>
<sequence>MNLKPRIKGIIFVILGATLWGVSGSVAQFLFKTKGFNTEWLVTIRLLASGILLLIYSYSKSKNDIFKVWKDKRTALGLIVFSLVGMLGSQYTYFAAINHGNAATATILQYLSPVFITLYMIVKNRKLPSIKQLGAIALAMLGTFFIITNGNINEISISKSALFWGIAAGITAAFYTLQPKKLLAEFGSILLVGWGMLIGGISFSFIHAPWNFQGEWTTSSFLGVFFVVIFGTLIAYNCYLNSLKYIEPTEASILSSSEPLSAAFLSVIWLKEVLGLAQWIGTLCIIITIIILSKTKSKTSES</sequence>
<evidence type="ECO:0000259" key="8">
    <source>
        <dbReference type="Pfam" id="PF00892"/>
    </source>
</evidence>
<dbReference type="InterPro" id="IPR050638">
    <property type="entry name" value="AA-Vitamin_Transporters"/>
</dbReference>
<reference evidence="9 10" key="1">
    <citation type="submission" date="2016-11" db="EMBL/GenBank/DDBJ databases">
        <authorList>
            <person name="Jaros S."/>
            <person name="Januszkiewicz K."/>
            <person name="Wedrychowicz H."/>
        </authorList>
    </citation>
    <scope>NUCLEOTIDE SEQUENCE [LARGE SCALE GENOMIC DNA]</scope>
    <source>
        <strain evidence="9 10">DSM 6191</strain>
    </source>
</reference>
<feature type="transmembrane region" description="Helical" evidence="7">
    <location>
        <begin position="189"/>
        <end position="208"/>
    </location>
</feature>
<protein>
    <submittedName>
        <fullName evidence="9">Threonine/homoserine efflux transporter RhtA</fullName>
    </submittedName>
</protein>
<name>A0A1M5UAZ8_9CLOT</name>
<comment type="similarity">
    <text evidence="2">Belongs to the EamA transporter family.</text>
</comment>
<dbReference type="SUPFAM" id="SSF103481">
    <property type="entry name" value="Multidrug resistance efflux transporter EmrE"/>
    <property type="match status" value="2"/>
</dbReference>
<dbReference type="InterPro" id="IPR000620">
    <property type="entry name" value="EamA_dom"/>
</dbReference>
<keyword evidence="3" id="KW-1003">Cell membrane</keyword>